<reference evidence="1" key="1">
    <citation type="submission" date="2014-09" db="EMBL/GenBank/DDBJ databases">
        <authorList>
            <person name="Magalhaes I.L.F."/>
            <person name="Oliveira U."/>
            <person name="Santos F.R."/>
            <person name="Vidigal T.H.D.A."/>
            <person name="Brescovit A.D."/>
            <person name="Santos A.J."/>
        </authorList>
    </citation>
    <scope>NUCLEOTIDE SEQUENCE</scope>
    <source>
        <tissue evidence="1">Shoot tissue taken approximately 20 cm above the soil surface</tissue>
    </source>
</reference>
<name>A0A0A8YBI1_ARUDO</name>
<sequence>MRCHKTEDQKALTILSPSKIQAGATLKSAKTKITTVVYKIIAAAVCSHSYVKGKSYN</sequence>
<reference evidence="1" key="2">
    <citation type="journal article" date="2015" name="Data Brief">
        <title>Shoot transcriptome of the giant reed, Arundo donax.</title>
        <authorList>
            <person name="Barrero R.A."/>
            <person name="Guerrero F.D."/>
            <person name="Moolhuijzen P."/>
            <person name="Goolsby J.A."/>
            <person name="Tidwell J."/>
            <person name="Bellgard S.E."/>
            <person name="Bellgard M.I."/>
        </authorList>
    </citation>
    <scope>NUCLEOTIDE SEQUENCE</scope>
    <source>
        <tissue evidence="1">Shoot tissue taken approximately 20 cm above the soil surface</tissue>
    </source>
</reference>
<dbReference type="AlphaFoldDB" id="A0A0A8YBI1"/>
<protein>
    <submittedName>
        <fullName evidence="1">Uncharacterized protein</fullName>
    </submittedName>
</protein>
<accession>A0A0A8YBI1</accession>
<evidence type="ECO:0000313" key="1">
    <source>
        <dbReference type="EMBL" id="JAD23329.1"/>
    </source>
</evidence>
<proteinExistence type="predicted"/>
<dbReference type="EMBL" id="GBRH01274566">
    <property type="protein sequence ID" value="JAD23329.1"/>
    <property type="molecule type" value="Transcribed_RNA"/>
</dbReference>
<organism evidence="1">
    <name type="scientific">Arundo donax</name>
    <name type="common">Giant reed</name>
    <name type="synonym">Donax arundinaceus</name>
    <dbReference type="NCBI Taxonomy" id="35708"/>
    <lineage>
        <taxon>Eukaryota</taxon>
        <taxon>Viridiplantae</taxon>
        <taxon>Streptophyta</taxon>
        <taxon>Embryophyta</taxon>
        <taxon>Tracheophyta</taxon>
        <taxon>Spermatophyta</taxon>
        <taxon>Magnoliopsida</taxon>
        <taxon>Liliopsida</taxon>
        <taxon>Poales</taxon>
        <taxon>Poaceae</taxon>
        <taxon>PACMAD clade</taxon>
        <taxon>Arundinoideae</taxon>
        <taxon>Arundineae</taxon>
        <taxon>Arundo</taxon>
    </lineage>
</organism>